<evidence type="ECO:0000256" key="2">
    <source>
        <dbReference type="ARBA" id="ARBA00008823"/>
    </source>
</evidence>
<dbReference type="GO" id="GO:0005886">
    <property type="term" value="C:plasma membrane"/>
    <property type="evidence" value="ECO:0007669"/>
    <property type="project" value="UniProtKB-SubCell"/>
</dbReference>
<dbReference type="Gene3D" id="1.20.1550.10">
    <property type="entry name" value="DsbB-like"/>
    <property type="match status" value="1"/>
</dbReference>
<feature type="disulfide bond" description="Redox-active" evidence="14">
    <location>
        <begin position="39"/>
        <end position="42"/>
    </location>
</feature>
<evidence type="ECO:0000256" key="5">
    <source>
        <dbReference type="ARBA" id="ARBA00022519"/>
    </source>
</evidence>
<evidence type="ECO:0000256" key="9">
    <source>
        <dbReference type="ARBA" id="ARBA00023002"/>
    </source>
</evidence>
<evidence type="ECO:0000256" key="15">
    <source>
        <dbReference type="SAM" id="Phobius"/>
    </source>
</evidence>
<keyword evidence="13 14" id="KW-0676">Redox-active center</keyword>
<comment type="caution">
    <text evidence="14">Lacks conserved residue(s) required for the propagation of feature annotation.</text>
</comment>
<dbReference type="EMBL" id="BSNC01000012">
    <property type="protein sequence ID" value="GLP97983.1"/>
    <property type="molecule type" value="Genomic_DNA"/>
</dbReference>
<evidence type="ECO:0000256" key="3">
    <source>
        <dbReference type="ARBA" id="ARBA00022448"/>
    </source>
</evidence>
<keyword evidence="9 14" id="KW-0560">Oxidoreductase</keyword>
<comment type="similarity">
    <text evidence="2 14">Belongs to the DsbB family.</text>
</comment>
<reference evidence="16" key="1">
    <citation type="journal article" date="2014" name="Int. J. Syst. Evol. Microbiol.">
        <title>Complete genome sequence of Corynebacterium casei LMG S-19264T (=DSM 44701T), isolated from a smear-ripened cheese.</title>
        <authorList>
            <consortium name="US DOE Joint Genome Institute (JGI-PGF)"/>
            <person name="Walter F."/>
            <person name="Albersmeier A."/>
            <person name="Kalinowski J."/>
            <person name="Ruckert C."/>
        </authorList>
    </citation>
    <scope>NUCLEOTIDE SEQUENCE</scope>
    <source>
        <strain evidence="16">NBRC 101628</strain>
    </source>
</reference>
<keyword evidence="17" id="KW-1185">Reference proteome</keyword>
<dbReference type="HAMAP" id="MF_00286">
    <property type="entry name" value="DsbB"/>
    <property type="match status" value="1"/>
</dbReference>
<dbReference type="AlphaFoldDB" id="A0AA37RZT7"/>
<keyword evidence="5" id="KW-0997">Cell inner membrane</keyword>
<dbReference type="Pfam" id="PF02600">
    <property type="entry name" value="DsbB"/>
    <property type="match status" value="1"/>
</dbReference>
<dbReference type="InterPro" id="IPR050183">
    <property type="entry name" value="DsbB"/>
</dbReference>
<evidence type="ECO:0000313" key="16">
    <source>
        <dbReference type="EMBL" id="GLP97983.1"/>
    </source>
</evidence>
<evidence type="ECO:0000256" key="1">
    <source>
        <dbReference type="ARBA" id="ARBA00004429"/>
    </source>
</evidence>
<keyword evidence="8 14" id="KW-1133">Transmembrane helix</keyword>
<evidence type="ECO:0000256" key="8">
    <source>
        <dbReference type="ARBA" id="ARBA00022989"/>
    </source>
</evidence>
<keyword evidence="4 14" id="KW-1003">Cell membrane</keyword>
<evidence type="ECO:0000256" key="13">
    <source>
        <dbReference type="ARBA" id="ARBA00023284"/>
    </source>
</evidence>
<feature type="transmembrane region" description="Helical" evidence="15">
    <location>
        <begin position="142"/>
        <end position="162"/>
    </location>
</feature>
<evidence type="ECO:0000256" key="14">
    <source>
        <dbReference type="HAMAP-Rule" id="MF_00286"/>
    </source>
</evidence>
<comment type="caution">
    <text evidence="16">The sequence shown here is derived from an EMBL/GenBank/DDBJ whole genome shotgun (WGS) entry which is preliminary data.</text>
</comment>
<evidence type="ECO:0000256" key="4">
    <source>
        <dbReference type="ARBA" id="ARBA00022475"/>
    </source>
</evidence>
<organism evidence="16 17">
    <name type="scientific">Paraferrimonas sedimenticola</name>
    <dbReference type="NCBI Taxonomy" id="375674"/>
    <lineage>
        <taxon>Bacteria</taxon>
        <taxon>Pseudomonadati</taxon>
        <taxon>Pseudomonadota</taxon>
        <taxon>Gammaproteobacteria</taxon>
        <taxon>Alteromonadales</taxon>
        <taxon>Ferrimonadaceae</taxon>
        <taxon>Paraferrimonas</taxon>
    </lineage>
</organism>
<proteinExistence type="inferred from homology"/>
<gene>
    <name evidence="14 16" type="primary">dsbB</name>
    <name evidence="16" type="ORF">GCM10007895_32900</name>
</gene>
<keyword evidence="7 14" id="KW-0249">Electron transport</keyword>
<sequence>MGLHQFAQSRLAWGLLLGFALLFEGTALTIQYALAYEPCINCVYQRTALLGIALAGFLGIIAPQKWPVRAIGWLVWAIAAIWGLLIAHELVELQNNPSPFHVCSFSPEFWVPLDQWFPWLLQPTGSCTDEHWVFLGQTMAEWTRVMFAGFSLAALVFAIPSLRPNKTVN</sequence>
<dbReference type="NCBIfam" id="NF002485">
    <property type="entry name" value="PRK01749.1"/>
    <property type="match status" value="1"/>
</dbReference>
<evidence type="ECO:0000313" key="17">
    <source>
        <dbReference type="Proteomes" id="UP001161422"/>
    </source>
</evidence>
<keyword evidence="3 14" id="KW-0813">Transport</keyword>
<dbReference type="InterPro" id="IPR022920">
    <property type="entry name" value="Disulphide_bond_form_DsbB"/>
</dbReference>
<feature type="topological domain" description="Cytoplasmic" evidence="14">
    <location>
        <begin position="1"/>
        <end position="12"/>
    </location>
</feature>
<evidence type="ECO:0000256" key="7">
    <source>
        <dbReference type="ARBA" id="ARBA00022982"/>
    </source>
</evidence>
<dbReference type="GO" id="GO:0015035">
    <property type="term" value="F:protein-disulfide reductase activity"/>
    <property type="evidence" value="ECO:0007669"/>
    <property type="project" value="UniProtKB-UniRule"/>
</dbReference>
<accession>A0AA37RZT7</accession>
<feature type="topological domain" description="Periplasmic" evidence="14">
    <location>
        <begin position="30"/>
        <end position="47"/>
    </location>
</feature>
<feature type="transmembrane region" description="Helical" evidence="15">
    <location>
        <begin position="45"/>
        <end position="63"/>
    </location>
</feature>
<evidence type="ECO:0000256" key="10">
    <source>
        <dbReference type="ARBA" id="ARBA00023136"/>
    </source>
</evidence>
<name>A0AA37RZT7_9GAMM</name>
<dbReference type="InterPro" id="IPR003752">
    <property type="entry name" value="DiS_bond_form_DsbB/BdbC"/>
</dbReference>
<feature type="topological domain" description="Cytoplasmic" evidence="14">
    <location>
        <begin position="161"/>
        <end position="169"/>
    </location>
</feature>
<dbReference type="Proteomes" id="UP001161422">
    <property type="component" value="Unassembled WGS sequence"/>
</dbReference>
<dbReference type="SUPFAM" id="SSF158442">
    <property type="entry name" value="DsbB-like"/>
    <property type="match status" value="1"/>
</dbReference>
<keyword evidence="10 14" id="KW-0472">Membrane</keyword>
<evidence type="ECO:0000256" key="11">
    <source>
        <dbReference type="ARBA" id="ARBA00023157"/>
    </source>
</evidence>
<keyword evidence="11 14" id="KW-1015">Disulfide bond</keyword>
<dbReference type="RefSeq" id="WP_095506057.1">
    <property type="nucleotide sequence ID" value="NZ_BSNC01000012.1"/>
</dbReference>
<comment type="subcellular location">
    <subcellularLocation>
        <location evidence="1">Cell inner membrane</location>
        <topology evidence="1">Multi-pass membrane protein</topology>
    </subcellularLocation>
    <subcellularLocation>
        <location evidence="14">Cell membrane</location>
        <topology evidence="14">Multi-pass membrane protein</topology>
    </subcellularLocation>
</comment>
<keyword evidence="6 14" id="KW-0812">Transmembrane</keyword>
<feature type="transmembrane region" description="Helical" evidence="15">
    <location>
        <begin position="70"/>
        <end position="91"/>
    </location>
</feature>
<dbReference type="GO" id="GO:0006457">
    <property type="term" value="P:protein folding"/>
    <property type="evidence" value="ECO:0007669"/>
    <property type="project" value="InterPro"/>
</dbReference>
<dbReference type="GO" id="GO:0009055">
    <property type="term" value="F:electron transfer activity"/>
    <property type="evidence" value="ECO:0007669"/>
    <property type="project" value="UniProtKB-UniRule"/>
</dbReference>
<reference evidence="16" key="2">
    <citation type="submission" date="2023-01" db="EMBL/GenBank/DDBJ databases">
        <title>Draft genome sequence of Paraferrimonas sedimenticola strain NBRC 101628.</title>
        <authorList>
            <person name="Sun Q."/>
            <person name="Mori K."/>
        </authorList>
    </citation>
    <scope>NUCLEOTIDE SEQUENCE</scope>
    <source>
        <strain evidence="16">NBRC 101628</strain>
    </source>
</reference>
<comment type="function">
    <text evidence="14">Required for disulfide bond formation in some periplasmic proteins. Acts by oxidizing the DsbA protein.</text>
</comment>
<dbReference type="PANTHER" id="PTHR36570:SF2">
    <property type="entry name" value="DISULFIDE BOND FORMATION PROTEIN B"/>
    <property type="match status" value="1"/>
</dbReference>
<keyword evidence="12 14" id="KW-0143">Chaperone</keyword>
<protein>
    <recommendedName>
        <fullName evidence="14">Disulfide bond formation protein B</fullName>
    </recommendedName>
    <alternativeName>
        <fullName evidence="14">Disulfide oxidoreductase</fullName>
    </alternativeName>
</protein>
<dbReference type="PANTHER" id="PTHR36570">
    <property type="entry name" value="DISULFIDE BOND FORMATION PROTEIN B"/>
    <property type="match status" value="1"/>
</dbReference>
<evidence type="ECO:0000256" key="6">
    <source>
        <dbReference type="ARBA" id="ARBA00022692"/>
    </source>
</evidence>
<dbReference type="InterPro" id="IPR023380">
    <property type="entry name" value="DsbB-like_sf"/>
</dbReference>
<evidence type="ECO:0000256" key="12">
    <source>
        <dbReference type="ARBA" id="ARBA00023186"/>
    </source>
</evidence>